<evidence type="ECO:0000313" key="3">
    <source>
        <dbReference type="Proteomes" id="UP000054516"/>
    </source>
</evidence>
<evidence type="ECO:0000313" key="2">
    <source>
        <dbReference type="EMBL" id="GAP87501.2"/>
    </source>
</evidence>
<dbReference type="EMBL" id="DF977471">
    <property type="protein sequence ID" value="GAP87501.2"/>
    <property type="molecule type" value="Genomic_DNA"/>
</dbReference>
<dbReference type="GO" id="GO:0032259">
    <property type="term" value="P:methylation"/>
    <property type="evidence" value="ECO:0007669"/>
    <property type="project" value="UniProtKB-KW"/>
</dbReference>
<accession>A0A1W2THA7</accession>
<dbReference type="PANTHER" id="PTHR35897:SF2">
    <property type="entry name" value="METHYLTRANSFERASE DOMAIN-CONTAINING PROTEIN"/>
    <property type="match status" value="1"/>
</dbReference>
<sequence length="142" mass="15496">MFLHSFSFAGQESASKNVLKLLKPQPGSTIIGTQAGSVQPCTYKIQPPLCEPGEDRTVYQHSKESIKILFENAAKAVGLDVIVWADYDEEEARSRSRVAGQKGDDGEGKRQQSVFGGANARYVFFRVEIVRVNPGSGSMAET</sequence>
<dbReference type="AlphaFoldDB" id="A0A1W2THA7"/>
<organism evidence="2">
    <name type="scientific">Rosellinia necatrix</name>
    <name type="common">White root-rot fungus</name>
    <dbReference type="NCBI Taxonomy" id="77044"/>
    <lineage>
        <taxon>Eukaryota</taxon>
        <taxon>Fungi</taxon>
        <taxon>Dikarya</taxon>
        <taxon>Ascomycota</taxon>
        <taxon>Pezizomycotina</taxon>
        <taxon>Sordariomycetes</taxon>
        <taxon>Xylariomycetidae</taxon>
        <taxon>Xylariales</taxon>
        <taxon>Xylariaceae</taxon>
        <taxon>Rosellinia</taxon>
    </lineage>
</organism>
<reference evidence="2" key="1">
    <citation type="submission" date="2016-03" db="EMBL/GenBank/DDBJ databases">
        <title>Draft genome sequence of Rosellinia necatrix.</title>
        <authorList>
            <person name="Kanematsu S."/>
        </authorList>
    </citation>
    <scope>NUCLEOTIDE SEQUENCE [LARGE SCALE GENOMIC DNA]</scope>
    <source>
        <strain evidence="2">W97</strain>
    </source>
</reference>
<keyword evidence="3" id="KW-1185">Reference proteome</keyword>
<dbReference type="GO" id="GO:0008168">
    <property type="term" value="F:methyltransferase activity"/>
    <property type="evidence" value="ECO:0007669"/>
    <property type="project" value="UniProtKB-KW"/>
</dbReference>
<keyword evidence="2" id="KW-0489">Methyltransferase</keyword>
<name>A0A1W2THA7_ROSNE</name>
<keyword evidence="2" id="KW-0808">Transferase</keyword>
<feature type="region of interest" description="Disordered" evidence="1">
    <location>
        <begin position="90"/>
        <end position="112"/>
    </location>
</feature>
<protein>
    <submittedName>
        <fullName evidence="2">Putative S-adenosyl-L-methionine-dependent methyltransferase</fullName>
    </submittedName>
</protein>
<dbReference type="InterPro" id="IPR051654">
    <property type="entry name" value="Meroterpenoid_MTases"/>
</dbReference>
<dbReference type="PANTHER" id="PTHR35897">
    <property type="entry name" value="METHYLTRANSFERASE AUSD"/>
    <property type="match status" value="1"/>
</dbReference>
<dbReference type="STRING" id="77044.A0A1W2THA7"/>
<gene>
    <name evidence="2" type="ORF">SAMD00023353_2600480</name>
</gene>
<dbReference type="Proteomes" id="UP000054516">
    <property type="component" value="Unassembled WGS sequence"/>
</dbReference>
<proteinExistence type="predicted"/>
<dbReference type="OrthoDB" id="2094832at2759"/>
<evidence type="ECO:0000256" key="1">
    <source>
        <dbReference type="SAM" id="MobiDB-lite"/>
    </source>
</evidence>